<dbReference type="AlphaFoldDB" id="A0AAD7H6X8"/>
<dbReference type="Proteomes" id="UP001215280">
    <property type="component" value="Unassembled WGS sequence"/>
</dbReference>
<proteinExistence type="predicted"/>
<evidence type="ECO:0000313" key="1">
    <source>
        <dbReference type="EMBL" id="KAJ7713510.1"/>
    </source>
</evidence>
<protein>
    <submittedName>
        <fullName evidence="1">Uncharacterized protein</fullName>
    </submittedName>
</protein>
<dbReference type="EMBL" id="JARJLG010000392">
    <property type="protein sequence ID" value="KAJ7713510.1"/>
    <property type="molecule type" value="Genomic_DNA"/>
</dbReference>
<gene>
    <name evidence="1" type="ORF">DFH07DRAFT_785921</name>
</gene>
<sequence length="340" mass="38245">MNAIRPTVKNAREIILYVAQRQDLNFIQPLQTDSKFKHRPESLFDDLGTGFEKESRQGQKTPTPIYFFGHVFIHSEPLDCEATMEAYSVSQVNSRLRTCWNYLAHDLAVTSKNATVVPAAGNGELVTSVTGIRLKMMTDGQNLRSIFGGCKYALLGSTNFRFEISYQLHPRACTTHHGLSVLQPELWSGFISSLQDTKISVQIDILYFGRGSPRRSLDVYAITSQIARCGFLARPGTLAHFQWTVGTRGRRDCGAFFPTKKTSIERFNNTDGYELLRYCIWCNVVPFEVSELSKSPERRMSDIKDPRFTGLGFKGFVSTQQRVSKISVRCTALLAILTAA</sequence>
<organism evidence="1 2">
    <name type="scientific">Mycena maculata</name>
    <dbReference type="NCBI Taxonomy" id="230809"/>
    <lineage>
        <taxon>Eukaryota</taxon>
        <taxon>Fungi</taxon>
        <taxon>Dikarya</taxon>
        <taxon>Basidiomycota</taxon>
        <taxon>Agaricomycotina</taxon>
        <taxon>Agaricomycetes</taxon>
        <taxon>Agaricomycetidae</taxon>
        <taxon>Agaricales</taxon>
        <taxon>Marasmiineae</taxon>
        <taxon>Mycenaceae</taxon>
        <taxon>Mycena</taxon>
    </lineage>
</organism>
<comment type="caution">
    <text evidence="1">The sequence shown here is derived from an EMBL/GenBank/DDBJ whole genome shotgun (WGS) entry which is preliminary data.</text>
</comment>
<name>A0AAD7H6X8_9AGAR</name>
<evidence type="ECO:0000313" key="2">
    <source>
        <dbReference type="Proteomes" id="UP001215280"/>
    </source>
</evidence>
<reference evidence="1" key="1">
    <citation type="submission" date="2023-03" db="EMBL/GenBank/DDBJ databases">
        <title>Massive genome expansion in bonnet fungi (Mycena s.s.) driven by repeated elements and novel gene families across ecological guilds.</title>
        <authorList>
            <consortium name="Lawrence Berkeley National Laboratory"/>
            <person name="Harder C.B."/>
            <person name="Miyauchi S."/>
            <person name="Viragh M."/>
            <person name="Kuo A."/>
            <person name="Thoen E."/>
            <person name="Andreopoulos B."/>
            <person name="Lu D."/>
            <person name="Skrede I."/>
            <person name="Drula E."/>
            <person name="Henrissat B."/>
            <person name="Morin E."/>
            <person name="Kohler A."/>
            <person name="Barry K."/>
            <person name="LaButti K."/>
            <person name="Morin E."/>
            <person name="Salamov A."/>
            <person name="Lipzen A."/>
            <person name="Mereny Z."/>
            <person name="Hegedus B."/>
            <person name="Baldrian P."/>
            <person name="Stursova M."/>
            <person name="Weitz H."/>
            <person name="Taylor A."/>
            <person name="Grigoriev I.V."/>
            <person name="Nagy L.G."/>
            <person name="Martin F."/>
            <person name="Kauserud H."/>
        </authorList>
    </citation>
    <scope>NUCLEOTIDE SEQUENCE</scope>
    <source>
        <strain evidence="1">CBHHK188m</strain>
    </source>
</reference>
<accession>A0AAD7H6X8</accession>
<keyword evidence="2" id="KW-1185">Reference proteome</keyword>